<reference evidence="3" key="1">
    <citation type="submission" date="2020-11" db="EMBL/GenBank/DDBJ databases">
        <authorList>
            <consortium name="DOE Joint Genome Institute"/>
            <person name="Ahrendt S."/>
            <person name="Riley R."/>
            <person name="Andreopoulos W."/>
            <person name="Labutti K."/>
            <person name="Pangilinan J."/>
            <person name="Ruiz-Duenas F.J."/>
            <person name="Barrasa J.M."/>
            <person name="Sanchez-Garcia M."/>
            <person name="Camarero S."/>
            <person name="Miyauchi S."/>
            <person name="Serrano A."/>
            <person name="Linde D."/>
            <person name="Babiker R."/>
            <person name="Drula E."/>
            <person name="Ayuso-Fernandez I."/>
            <person name="Pacheco R."/>
            <person name="Padilla G."/>
            <person name="Ferreira P."/>
            <person name="Barriuso J."/>
            <person name="Kellner H."/>
            <person name="Castanera R."/>
            <person name="Alfaro M."/>
            <person name="Ramirez L."/>
            <person name="Pisabarro A.G."/>
            <person name="Kuo A."/>
            <person name="Tritt A."/>
            <person name="Lipzen A."/>
            <person name="He G."/>
            <person name="Yan M."/>
            <person name="Ng V."/>
            <person name="Cullen D."/>
            <person name="Martin F."/>
            <person name="Rosso M.-N."/>
            <person name="Henrissat B."/>
            <person name="Hibbett D."/>
            <person name="Martinez A.T."/>
            <person name="Grigoriev I.V."/>
        </authorList>
    </citation>
    <scope>NUCLEOTIDE SEQUENCE</scope>
    <source>
        <strain evidence="3">CBS 247.69</strain>
    </source>
</reference>
<accession>A0A9P6CBU8</accession>
<dbReference type="CDD" id="cd09276">
    <property type="entry name" value="Rnase_HI_RT_non_LTR"/>
    <property type="match status" value="1"/>
</dbReference>
<dbReference type="Gene3D" id="3.30.420.10">
    <property type="entry name" value="Ribonuclease H-like superfamily/Ribonuclease H"/>
    <property type="match status" value="1"/>
</dbReference>
<feature type="compositionally biased region" description="Basic and acidic residues" evidence="1">
    <location>
        <begin position="155"/>
        <end position="169"/>
    </location>
</feature>
<gene>
    <name evidence="3" type="ORF">BDZ94DRAFT_1315169</name>
</gene>
<dbReference type="SUPFAM" id="SSF53098">
    <property type="entry name" value="Ribonuclease H-like"/>
    <property type="match status" value="1"/>
</dbReference>
<dbReference type="InterPro" id="IPR012337">
    <property type="entry name" value="RNaseH-like_sf"/>
</dbReference>
<feature type="domain" description="RNase H type-1" evidence="2">
    <location>
        <begin position="19"/>
        <end position="159"/>
    </location>
</feature>
<dbReference type="GO" id="GO:0004523">
    <property type="term" value="F:RNA-DNA hybrid ribonuclease activity"/>
    <property type="evidence" value="ECO:0007669"/>
    <property type="project" value="InterPro"/>
</dbReference>
<dbReference type="Proteomes" id="UP000807353">
    <property type="component" value="Unassembled WGS sequence"/>
</dbReference>
<dbReference type="PROSITE" id="PS50879">
    <property type="entry name" value="RNASE_H_1"/>
    <property type="match status" value="1"/>
</dbReference>
<dbReference type="Pfam" id="PF00075">
    <property type="entry name" value="RNase_H"/>
    <property type="match status" value="1"/>
</dbReference>
<dbReference type="EMBL" id="MU150427">
    <property type="protein sequence ID" value="KAF9456430.1"/>
    <property type="molecule type" value="Genomic_DNA"/>
</dbReference>
<proteinExistence type="predicted"/>
<keyword evidence="4" id="KW-1185">Reference proteome</keyword>
<evidence type="ECO:0000256" key="1">
    <source>
        <dbReference type="SAM" id="MobiDB-lite"/>
    </source>
</evidence>
<evidence type="ECO:0000313" key="4">
    <source>
        <dbReference type="Proteomes" id="UP000807353"/>
    </source>
</evidence>
<dbReference type="OrthoDB" id="3265515at2759"/>
<dbReference type="GO" id="GO:0003676">
    <property type="term" value="F:nucleic acid binding"/>
    <property type="evidence" value="ECO:0007669"/>
    <property type="project" value="InterPro"/>
</dbReference>
<comment type="caution">
    <text evidence="3">The sequence shown here is derived from an EMBL/GenBank/DDBJ whole genome shotgun (WGS) entry which is preliminary data.</text>
</comment>
<dbReference type="InterPro" id="IPR036397">
    <property type="entry name" value="RNaseH_sf"/>
</dbReference>
<name>A0A9P6CBU8_9AGAR</name>
<evidence type="ECO:0000313" key="3">
    <source>
        <dbReference type="EMBL" id="KAF9456430.1"/>
    </source>
</evidence>
<sequence length="222" mass="24932">MTITIAEMREEAVEEDEKNRTNVKVYTDGSETGGKISAAAVLYRGGRMTSILRCRLGSAKCHTVYEGECIGALMGLKLIEREENIHAATFGIDNHAAITSTNSIRPATGHYILDKIHNEYHNSRTIHNLRLQINIQWTPGHEGIAGNEKADEEAKEAATKGSSDKRHLPEMLQTQLPWRKLAVKQAYMVKLKTAAKKVWTTSKHYKKLKQTDPSHHQKNTMT</sequence>
<dbReference type="InterPro" id="IPR002156">
    <property type="entry name" value="RNaseH_domain"/>
</dbReference>
<protein>
    <recommendedName>
        <fullName evidence="2">RNase H type-1 domain-containing protein</fullName>
    </recommendedName>
</protein>
<organism evidence="3 4">
    <name type="scientific">Collybia nuda</name>
    <dbReference type="NCBI Taxonomy" id="64659"/>
    <lineage>
        <taxon>Eukaryota</taxon>
        <taxon>Fungi</taxon>
        <taxon>Dikarya</taxon>
        <taxon>Basidiomycota</taxon>
        <taxon>Agaricomycotina</taxon>
        <taxon>Agaricomycetes</taxon>
        <taxon>Agaricomycetidae</taxon>
        <taxon>Agaricales</taxon>
        <taxon>Tricholomatineae</taxon>
        <taxon>Clitocybaceae</taxon>
        <taxon>Collybia</taxon>
    </lineage>
</organism>
<evidence type="ECO:0000259" key="2">
    <source>
        <dbReference type="PROSITE" id="PS50879"/>
    </source>
</evidence>
<feature type="region of interest" description="Disordered" evidence="1">
    <location>
        <begin position="144"/>
        <end position="169"/>
    </location>
</feature>
<dbReference type="AlphaFoldDB" id="A0A9P6CBU8"/>